<feature type="region of interest" description="Disordered" evidence="1">
    <location>
        <begin position="1"/>
        <end position="76"/>
    </location>
</feature>
<name>A0A0E0JXI3_ORYPU</name>
<reference evidence="2" key="1">
    <citation type="submission" date="2015-04" db="UniProtKB">
        <authorList>
            <consortium name="EnsemblPlants"/>
        </authorList>
    </citation>
    <scope>IDENTIFICATION</scope>
</reference>
<dbReference type="Gramene" id="OPUNC02G08270.1">
    <property type="protein sequence ID" value="OPUNC02G08270.1"/>
    <property type="gene ID" value="OPUNC02G08270"/>
</dbReference>
<dbReference type="Proteomes" id="UP000026962">
    <property type="component" value="Chromosome 2"/>
</dbReference>
<dbReference type="AlphaFoldDB" id="A0A0E0JXI3"/>
<dbReference type="HOGENOM" id="CLU_054857_0_0_1"/>
<keyword evidence="3" id="KW-1185">Reference proteome</keyword>
<evidence type="ECO:0000313" key="3">
    <source>
        <dbReference type="Proteomes" id="UP000026962"/>
    </source>
</evidence>
<dbReference type="OMA" id="NTHDRIT"/>
<accession>A0A0E0JXI3</accession>
<reference evidence="2" key="2">
    <citation type="submission" date="2018-05" db="EMBL/GenBank/DDBJ databases">
        <title>OpunRS2 (Oryza punctata Reference Sequence Version 2).</title>
        <authorList>
            <person name="Zhang J."/>
            <person name="Kudrna D."/>
            <person name="Lee S."/>
            <person name="Talag J."/>
            <person name="Welchert J."/>
            <person name="Wing R.A."/>
        </authorList>
    </citation>
    <scope>NUCLEOTIDE SEQUENCE [LARGE SCALE GENOMIC DNA]</scope>
</reference>
<protein>
    <submittedName>
        <fullName evidence="2">Uncharacterized protein</fullName>
    </submittedName>
</protein>
<dbReference type="PANTHER" id="PTHR34835">
    <property type="entry name" value="OS07G0283600 PROTEIN-RELATED"/>
    <property type="match status" value="1"/>
</dbReference>
<evidence type="ECO:0000256" key="1">
    <source>
        <dbReference type="SAM" id="MobiDB-lite"/>
    </source>
</evidence>
<dbReference type="PANTHER" id="PTHR34835:SF81">
    <property type="entry name" value="OS06G0475900 PROTEIN"/>
    <property type="match status" value="1"/>
</dbReference>
<proteinExistence type="predicted"/>
<dbReference type="STRING" id="4537.A0A0E0JXI3"/>
<organism evidence="2">
    <name type="scientific">Oryza punctata</name>
    <name type="common">Red rice</name>
    <dbReference type="NCBI Taxonomy" id="4537"/>
    <lineage>
        <taxon>Eukaryota</taxon>
        <taxon>Viridiplantae</taxon>
        <taxon>Streptophyta</taxon>
        <taxon>Embryophyta</taxon>
        <taxon>Tracheophyta</taxon>
        <taxon>Spermatophyta</taxon>
        <taxon>Magnoliopsida</taxon>
        <taxon>Liliopsida</taxon>
        <taxon>Poales</taxon>
        <taxon>Poaceae</taxon>
        <taxon>BOP clade</taxon>
        <taxon>Oryzoideae</taxon>
        <taxon>Oryzeae</taxon>
        <taxon>Oryzinae</taxon>
        <taxon>Oryza</taxon>
    </lineage>
</organism>
<evidence type="ECO:0000313" key="2">
    <source>
        <dbReference type="EnsemblPlants" id="OPUNC02G08270.1"/>
    </source>
</evidence>
<dbReference type="EnsemblPlants" id="OPUNC02G08270.1">
    <property type="protein sequence ID" value="OPUNC02G08270.1"/>
    <property type="gene ID" value="OPUNC02G08270"/>
</dbReference>
<sequence length="275" mass="30220">MEIKGKMPAKVKRIKFADSQTECEVEEVPAPIAPGAHSSSKGAEQDKRRKPKRKRQAKEDDDGATGDEPTATRGPNLTRCSLGLAIEACGALSQKHHEKLEEIGLDAIACMTLDGIKKPDLIRWLMDRTDPETIKIQITPRTAQLVLGTPLGGKDIVIASNKVVRSTYDKITDELGIPRDGRISAKMLIGDDPNAVRFFVMILMSKLLLPTTDFYIPKSDVWVASDLDRVAAIDWSKAVFLALGDSLKCWREKPGSSITACVAFLVVSSFPQRTY</sequence>